<feature type="non-terminal residue" evidence="2">
    <location>
        <position position="1"/>
    </location>
</feature>
<accession>A0A0K2T6B3</accession>
<proteinExistence type="predicted"/>
<organism evidence="2">
    <name type="scientific">Lepeophtheirus salmonis</name>
    <name type="common">Salmon louse</name>
    <name type="synonym">Caligus salmonis</name>
    <dbReference type="NCBI Taxonomy" id="72036"/>
    <lineage>
        <taxon>Eukaryota</taxon>
        <taxon>Metazoa</taxon>
        <taxon>Ecdysozoa</taxon>
        <taxon>Arthropoda</taxon>
        <taxon>Crustacea</taxon>
        <taxon>Multicrustacea</taxon>
        <taxon>Hexanauplia</taxon>
        <taxon>Copepoda</taxon>
        <taxon>Siphonostomatoida</taxon>
        <taxon>Caligidae</taxon>
        <taxon>Lepeophtheirus</taxon>
    </lineage>
</organism>
<feature type="transmembrane region" description="Helical" evidence="1">
    <location>
        <begin position="12"/>
        <end position="31"/>
    </location>
</feature>
<reference evidence="2" key="1">
    <citation type="submission" date="2014-05" db="EMBL/GenBank/DDBJ databases">
        <authorList>
            <person name="Chronopoulou M."/>
        </authorList>
    </citation>
    <scope>NUCLEOTIDE SEQUENCE</scope>
    <source>
        <tissue evidence="2">Whole organism</tissue>
    </source>
</reference>
<feature type="transmembrane region" description="Helical" evidence="1">
    <location>
        <begin position="51"/>
        <end position="69"/>
    </location>
</feature>
<keyword evidence="1" id="KW-0812">Transmembrane</keyword>
<name>A0A0K2T6B3_LEPSM</name>
<dbReference type="EMBL" id="HACA01004253">
    <property type="protein sequence ID" value="CDW21614.1"/>
    <property type="molecule type" value="Transcribed_RNA"/>
</dbReference>
<protein>
    <submittedName>
        <fullName evidence="2">Uncharacterized protein</fullName>
    </submittedName>
</protein>
<dbReference type="AlphaFoldDB" id="A0A0K2T6B3"/>
<evidence type="ECO:0000256" key="1">
    <source>
        <dbReference type="SAM" id="Phobius"/>
    </source>
</evidence>
<keyword evidence="1" id="KW-1133">Transmembrane helix</keyword>
<evidence type="ECO:0000313" key="2">
    <source>
        <dbReference type="EMBL" id="CDW21614.1"/>
    </source>
</evidence>
<keyword evidence="1" id="KW-0472">Membrane</keyword>
<sequence length="114" mass="12628">KISLHFQFRTLLSCISGTSCILIINVTPTHGFHTAMKGLIPIADVVHRHNIPVLLTVSLSLLIFGWRTVQALDSRCTQKVFLIQKGKLASTHFWAFLDVCTGAPSCWNTTFMSG</sequence>